<feature type="signal peptide" evidence="1">
    <location>
        <begin position="1"/>
        <end position="20"/>
    </location>
</feature>
<dbReference type="EMBL" id="JBHGVX010000001">
    <property type="protein sequence ID" value="KAL1799683.1"/>
    <property type="molecule type" value="Genomic_DNA"/>
</dbReference>
<evidence type="ECO:0000256" key="1">
    <source>
        <dbReference type="SAM" id="SignalP"/>
    </source>
</evidence>
<sequence>MRYSTLLATTLAFLFPTTLAHPNPFPYKPQAPSCSYNEQGIYGCFGKPLGKVWKYPESDDSPTNHETPPHH</sequence>
<dbReference type="GeneID" id="96080347"/>
<accession>A0ABR3UT86</accession>
<dbReference type="RefSeq" id="XP_069310267.1">
    <property type="nucleotide sequence ID" value="XM_069447524.1"/>
</dbReference>
<name>A0ABR3UT86_9PLEO</name>
<feature type="chain" id="PRO_5047011743" evidence="1">
    <location>
        <begin position="21"/>
        <end position="71"/>
    </location>
</feature>
<proteinExistence type="predicted"/>
<evidence type="ECO:0000313" key="3">
    <source>
        <dbReference type="Proteomes" id="UP001578633"/>
    </source>
</evidence>
<comment type="caution">
    <text evidence="2">The sequence shown here is derived from an EMBL/GenBank/DDBJ whole genome shotgun (WGS) entry which is preliminary data.</text>
</comment>
<keyword evidence="1" id="KW-0732">Signal</keyword>
<organism evidence="2 3">
    <name type="scientific">Alternaria dauci</name>
    <dbReference type="NCBI Taxonomy" id="48095"/>
    <lineage>
        <taxon>Eukaryota</taxon>
        <taxon>Fungi</taxon>
        <taxon>Dikarya</taxon>
        <taxon>Ascomycota</taxon>
        <taxon>Pezizomycotina</taxon>
        <taxon>Dothideomycetes</taxon>
        <taxon>Pleosporomycetidae</taxon>
        <taxon>Pleosporales</taxon>
        <taxon>Pleosporineae</taxon>
        <taxon>Pleosporaceae</taxon>
        <taxon>Alternaria</taxon>
        <taxon>Alternaria sect. Porri</taxon>
    </lineage>
</organism>
<evidence type="ECO:0000313" key="2">
    <source>
        <dbReference type="EMBL" id="KAL1799683.1"/>
    </source>
</evidence>
<protein>
    <submittedName>
        <fullName evidence="2">Uncharacterized protein</fullName>
    </submittedName>
</protein>
<reference evidence="2 3" key="1">
    <citation type="submission" date="2024-09" db="EMBL/GenBank/DDBJ databases">
        <title>T2T genomes of carrot and Alternaria dauci and their utility for understanding host-pathogen interaction during carrot leaf blight disease.</title>
        <authorList>
            <person name="Liu W."/>
            <person name="Xu S."/>
            <person name="Ou C."/>
            <person name="Liu X."/>
            <person name="Zhuang F."/>
            <person name="Deng X.W."/>
        </authorList>
    </citation>
    <scope>NUCLEOTIDE SEQUENCE [LARGE SCALE GENOMIC DNA]</scope>
    <source>
        <strain evidence="2 3">A2016</strain>
    </source>
</reference>
<keyword evidence="3" id="KW-1185">Reference proteome</keyword>
<dbReference type="Proteomes" id="UP001578633">
    <property type="component" value="Chromosome 1"/>
</dbReference>
<gene>
    <name evidence="2" type="ORF">ACET3X_000025</name>
</gene>